<accession>A0A9Q0XCD5</accession>
<evidence type="ECO:0000256" key="1">
    <source>
        <dbReference type="ARBA" id="ARBA00022884"/>
    </source>
</evidence>
<feature type="region of interest" description="Disordered" evidence="3">
    <location>
        <begin position="215"/>
        <end position="325"/>
    </location>
</feature>
<dbReference type="InterPro" id="IPR000504">
    <property type="entry name" value="RRM_dom"/>
</dbReference>
<dbReference type="FunFam" id="3.30.70.330:FF:000271">
    <property type="entry name" value="squamous cell carcinoma antigen recognized by T-cells 3"/>
    <property type="match status" value="1"/>
</dbReference>
<keyword evidence="1 2" id="KW-0694">RNA-binding</keyword>
<dbReference type="InterPro" id="IPR035979">
    <property type="entry name" value="RBD_domain_sf"/>
</dbReference>
<dbReference type="OrthoDB" id="360390at2759"/>
<dbReference type="PANTHER" id="PTHR15481">
    <property type="entry name" value="RIBONUCLEIC ACID BINDING PROTEIN S1"/>
    <property type="match status" value="1"/>
</dbReference>
<dbReference type="EMBL" id="JAPFRF010000016">
    <property type="protein sequence ID" value="KAJ7309840.1"/>
    <property type="molecule type" value="Genomic_DNA"/>
</dbReference>
<dbReference type="GO" id="GO:0005737">
    <property type="term" value="C:cytoplasm"/>
    <property type="evidence" value="ECO:0007669"/>
    <property type="project" value="TreeGrafter"/>
</dbReference>
<dbReference type="GO" id="GO:0005654">
    <property type="term" value="C:nucleoplasm"/>
    <property type="evidence" value="ECO:0007669"/>
    <property type="project" value="TreeGrafter"/>
</dbReference>
<dbReference type="AlphaFoldDB" id="A0A9Q0XCD5"/>
<dbReference type="FunFam" id="3.30.70.330:FF:000229">
    <property type="entry name" value="Squamous cell carcinoma antigen recognized by T-cells 3"/>
    <property type="match status" value="1"/>
</dbReference>
<dbReference type="InterPro" id="IPR012677">
    <property type="entry name" value="Nucleotide-bd_a/b_plait_sf"/>
</dbReference>
<dbReference type="GO" id="GO:0000398">
    <property type="term" value="P:mRNA splicing, via spliceosome"/>
    <property type="evidence" value="ECO:0007669"/>
    <property type="project" value="TreeGrafter"/>
</dbReference>
<dbReference type="SMART" id="SM00360">
    <property type="entry name" value="RRM"/>
    <property type="match status" value="2"/>
</dbReference>
<dbReference type="InterPro" id="IPR034217">
    <property type="entry name" value="SART3_RRM1"/>
</dbReference>
<dbReference type="Pfam" id="PF16605">
    <property type="entry name" value="LSM_int_assoc"/>
    <property type="match status" value="1"/>
</dbReference>
<evidence type="ECO:0000259" key="4">
    <source>
        <dbReference type="PROSITE" id="PS50102"/>
    </source>
</evidence>
<gene>
    <name evidence="5" type="ORF">JRQ81_007913</name>
</gene>
<evidence type="ECO:0000313" key="6">
    <source>
        <dbReference type="Proteomes" id="UP001142489"/>
    </source>
</evidence>
<dbReference type="PROSITE" id="PS50102">
    <property type="entry name" value="RRM"/>
    <property type="match status" value="2"/>
</dbReference>
<dbReference type="CDD" id="cd12391">
    <property type="entry name" value="RRM1_SART3"/>
    <property type="match status" value="1"/>
</dbReference>
<evidence type="ECO:0000256" key="3">
    <source>
        <dbReference type="SAM" id="MobiDB-lite"/>
    </source>
</evidence>
<evidence type="ECO:0000256" key="2">
    <source>
        <dbReference type="PROSITE-ProRule" id="PRU00176"/>
    </source>
</evidence>
<dbReference type="CDD" id="cd12392">
    <property type="entry name" value="RRM2_SART3"/>
    <property type="match status" value="1"/>
</dbReference>
<dbReference type="InterPro" id="IPR034218">
    <property type="entry name" value="SART3_RRM2"/>
</dbReference>
<dbReference type="GO" id="GO:0061574">
    <property type="term" value="C:ASAP complex"/>
    <property type="evidence" value="ECO:0007669"/>
    <property type="project" value="TreeGrafter"/>
</dbReference>
<keyword evidence="6" id="KW-1185">Reference proteome</keyword>
<sequence length="325" mass="35185">METEGGLFGRKRAAPKGKDGVAPAVAPRRKEVPRIAHDSEKESVTVFVSNLSYSLPEPEATLKALFAECGEVAQARPIFNNKGLFRGYAYVEFTDEKAALQALSLDRKNVEGRLMYVSPCVDKTKNPDFKVFKYSTALEKHKLFVSGLPRSYTKEALEELCRAHGNVREVRLVSNRAGRSKGLAYVEFENEAQASQAVLKMDGLTVDGHTIKVAISNPPSRKLPEKLGAAGRTSQAPAPRQVYGARGKGRTQLAMIPRALQRQSNPATKVENGTIPNAAPPPPPPPLPPRSPRSSPTQTLQGCFSTSDVASATTDGEVQEGGCCW</sequence>
<feature type="compositionally biased region" description="Pro residues" evidence="3">
    <location>
        <begin position="278"/>
        <end position="291"/>
    </location>
</feature>
<evidence type="ECO:0000313" key="5">
    <source>
        <dbReference type="EMBL" id="KAJ7309840.1"/>
    </source>
</evidence>
<dbReference type="Proteomes" id="UP001142489">
    <property type="component" value="Unassembled WGS sequence"/>
</dbReference>
<comment type="caution">
    <text evidence="5">The sequence shown here is derived from an EMBL/GenBank/DDBJ whole genome shotgun (WGS) entry which is preliminary data.</text>
</comment>
<dbReference type="Pfam" id="PF00076">
    <property type="entry name" value="RRM_1"/>
    <property type="match status" value="2"/>
</dbReference>
<feature type="compositionally biased region" description="Polar residues" evidence="3">
    <location>
        <begin position="297"/>
        <end position="316"/>
    </location>
</feature>
<feature type="domain" description="RRM" evidence="4">
    <location>
        <begin position="44"/>
        <end position="122"/>
    </location>
</feature>
<name>A0A9Q0XCD5_9SAUR</name>
<feature type="domain" description="RRM" evidence="4">
    <location>
        <begin position="141"/>
        <end position="218"/>
    </location>
</feature>
<protein>
    <recommendedName>
        <fullName evidence="4">RRM domain-containing protein</fullName>
    </recommendedName>
</protein>
<feature type="region of interest" description="Disordered" evidence="3">
    <location>
        <begin position="1"/>
        <end position="34"/>
    </location>
</feature>
<proteinExistence type="predicted"/>
<organism evidence="5 6">
    <name type="scientific">Phrynocephalus forsythii</name>
    <dbReference type="NCBI Taxonomy" id="171643"/>
    <lineage>
        <taxon>Eukaryota</taxon>
        <taxon>Metazoa</taxon>
        <taxon>Chordata</taxon>
        <taxon>Craniata</taxon>
        <taxon>Vertebrata</taxon>
        <taxon>Euteleostomi</taxon>
        <taxon>Lepidosauria</taxon>
        <taxon>Squamata</taxon>
        <taxon>Bifurcata</taxon>
        <taxon>Unidentata</taxon>
        <taxon>Episquamata</taxon>
        <taxon>Toxicofera</taxon>
        <taxon>Iguania</taxon>
        <taxon>Acrodonta</taxon>
        <taxon>Agamidae</taxon>
        <taxon>Agaminae</taxon>
        <taxon>Phrynocephalus</taxon>
    </lineage>
</organism>
<dbReference type="GO" id="GO:0003723">
    <property type="term" value="F:RNA binding"/>
    <property type="evidence" value="ECO:0007669"/>
    <property type="project" value="UniProtKB-UniRule"/>
</dbReference>
<dbReference type="SUPFAM" id="SSF54928">
    <property type="entry name" value="RNA-binding domain, RBD"/>
    <property type="match status" value="2"/>
</dbReference>
<reference evidence="5" key="1">
    <citation type="journal article" date="2023" name="DNA Res.">
        <title>Chromosome-level genome assembly of Phrynocephalus forsythii using third-generation DNA sequencing and Hi-C analysis.</title>
        <authorList>
            <person name="Qi Y."/>
            <person name="Zhao W."/>
            <person name="Zhao Y."/>
            <person name="Niu C."/>
            <person name="Cao S."/>
            <person name="Zhang Y."/>
        </authorList>
    </citation>
    <scope>NUCLEOTIDE SEQUENCE</scope>
    <source>
        <tissue evidence="5">Muscle</tissue>
    </source>
</reference>
<dbReference type="PANTHER" id="PTHR15481:SF5">
    <property type="entry name" value="SQUAMOUS CELL CARCINOMA ANTIGEN RECOGNIZED BY T-CELLS 3"/>
    <property type="match status" value="1"/>
</dbReference>
<dbReference type="Gene3D" id="3.30.70.330">
    <property type="match status" value="2"/>
</dbReference>